<dbReference type="SUPFAM" id="SSF63887">
    <property type="entry name" value="P-domain of calnexin/calreticulin"/>
    <property type="match status" value="1"/>
</dbReference>
<dbReference type="FunFam" id="2.10.250.10:FF:000001">
    <property type="entry name" value="Calnexin homolog"/>
    <property type="match status" value="1"/>
</dbReference>
<evidence type="ECO:0000256" key="6">
    <source>
        <dbReference type="ARBA" id="ARBA00023136"/>
    </source>
</evidence>
<dbReference type="Gene3D" id="2.60.120.200">
    <property type="match status" value="1"/>
</dbReference>
<feature type="region of interest" description="Disordered" evidence="11">
    <location>
        <begin position="287"/>
        <end position="344"/>
    </location>
</feature>
<dbReference type="Gene3D" id="2.10.250.10">
    <property type="entry name" value="Calreticulin/calnexin, P domain"/>
    <property type="match status" value="1"/>
</dbReference>
<dbReference type="EMBL" id="CAXLJL010000112">
    <property type="protein sequence ID" value="CAL5132031.1"/>
    <property type="molecule type" value="Genomic_DNA"/>
</dbReference>
<evidence type="ECO:0000256" key="4">
    <source>
        <dbReference type="ARBA" id="ARBA00022824"/>
    </source>
</evidence>
<dbReference type="PROSITE" id="PS00803">
    <property type="entry name" value="CALRETICULIN_1"/>
    <property type="match status" value="1"/>
</dbReference>
<evidence type="ECO:0000256" key="5">
    <source>
        <dbReference type="ARBA" id="ARBA00022989"/>
    </source>
</evidence>
<feature type="compositionally biased region" description="Acidic residues" evidence="11">
    <location>
        <begin position="520"/>
        <end position="533"/>
    </location>
</feature>
<dbReference type="InterPro" id="IPR013320">
    <property type="entry name" value="ConA-like_dom_sf"/>
</dbReference>
<keyword evidence="5 10" id="KW-1133">Transmembrane helix</keyword>
<evidence type="ECO:0000256" key="2">
    <source>
        <dbReference type="ARBA" id="ARBA00010983"/>
    </source>
</evidence>
<evidence type="ECO:0000313" key="13">
    <source>
        <dbReference type="Proteomes" id="UP001497525"/>
    </source>
</evidence>
<comment type="function">
    <text evidence="8">Calcium-binding protein that interacts with newly synthesized monoglucosylated glycoproteins in the endoplasmic reticulum. It may act in assisting protein assembly and/or in the retention within the ER of unassembled protein subunits. It seems to play a major role in the quality control apparatus of the ER by the retention of incorrectly folded proteins. Required for embryogenesis and larval development under heat and ER stress conditions. May be important for germ cell development. Involved in neuronal necrotic cell death.</text>
</comment>
<dbReference type="Proteomes" id="UP001497525">
    <property type="component" value="Unassembled WGS sequence"/>
</dbReference>
<keyword evidence="9" id="KW-1015">Disulfide bond</keyword>
<keyword evidence="7 10" id="KW-0143">Chaperone</keyword>
<sequence length="585" mass="65720">MIALSLLLCLALVPFSSAEGDEPKRVKPPFVVPTIPPNAFTVLYFGSPNDLNDKLILSKAKKEGIDESIAKYDGIWSVEVPPTSAIEGDYALVLKSKAKHHAVSHKLLRPIDFTRLDELVIQYEVKFEDGMDCGGAYIKLLSDSPGLDLHNFNDKTPYTIMFGPDKCGGDHKFHFIIRHKNPKTGKFEEKHAKKVSESIDSYFSDKRTHLYTLVMRSDNTFERYIDQSKVQSGSLLTDMEPPINPPKEIDDPNDKKPADWDERETIVDVNAKKPDDWDEDAPEFIIDESATKPEGWLDDEPEQIPDPTAKKPEDWDSEMDGDWEAPKVKNPKCESAPGCGEWHKPQIANPKYKGKWRAPLIPNPAYKGTWKPAKIQNPEFFEDKEPFKGLSKVAAVGLELWSMTENVVFDNFFISDSLREANAFAKETWAVKTKEERLADPKARSVVDAVKETYKDKPWLVFVIGLVCTLPLLLCCVYFCRSPRPSTKAVHKKTDEPTPDDLPSKYEAVKTVESHSGGEADADEEGESTEEDVQVPKDAGGDSDPVKLAGKKADLESDSNDEAAPEEEPSKPEKTNVRKRRSRKE</sequence>
<feature type="signal peptide" evidence="10">
    <location>
        <begin position="1"/>
        <end position="18"/>
    </location>
</feature>
<reference evidence="12" key="1">
    <citation type="submission" date="2024-06" db="EMBL/GenBank/DDBJ databases">
        <authorList>
            <person name="Liu X."/>
            <person name="Lenzi L."/>
            <person name="Haldenby T S."/>
            <person name="Uol C."/>
        </authorList>
    </citation>
    <scope>NUCLEOTIDE SEQUENCE</scope>
</reference>
<dbReference type="AlphaFoldDB" id="A0AAV2T6Y4"/>
<feature type="compositionally biased region" description="Basic and acidic residues" evidence="11">
    <location>
        <begin position="247"/>
        <end position="259"/>
    </location>
</feature>
<keyword evidence="4 10" id="KW-0256">Endoplasmic reticulum</keyword>
<feature type="chain" id="PRO_5043102676" description="Calnexin" evidence="10">
    <location>
        <begin position="19"/>
        <end position="585"/>
    </location>
</feature>
<evidence type="ECO:0000256" key="10">
    <source>
        <dbReference type="RuleBase" id="RU362126"/>
    </source>
</evidence>
<evidence type="ECO:0000256" key="3">
    <source>
        <dbReference type="ARBA" id="ARBA00022692"/>
    </source>
</evidence>
<keyword evidence="3 10" id="KW-0812">Transmembrane</keyword>
<feature type="disulfide bond" evidence="9">
    <location>
        <begin position="133"/>
        <end position="167"/>
    </location>
</feature>
<dbReference type="InterPro" id="IPR001580">
    <property type="entry name" value="Calret/calnex"/>
</dbReference>
<keyword evidence="10" id="KW-0732">Signal</keyword>
<evidence type="ECO:0000256" key="11">
    <source>
        <dbReference type="SAM" id="MobiDB-lite"/>
    </source>
</evidence>
<dbReference type="PROSITE" id="PS00804">
    <property type="entry name" value="CALRETICULIN_2"/>
    <property type="match status" value="1"/>
</dbReference>
<evidence type="ECO:0000256" key="8">
    <source>
        <dbReference type="ARBA" id="ARBA00053392"/>
    </source>
</evidence>
<comment type="similarity">
    <text evidence="2 10">Belongs to the calreticulin family.</text>
</comment>
<evidence type="ECO:0000313" key="12">
    <source>
        <dbReference type="EMBL" id="CAL5132031.1"/>
    </source>
</evidence>
<dbReference type="GO" id="GO:0005789">
    <property type="term" value="C:endoplasmic reticulum membrane"/>
    <property type="evidence" value="ECO:0007669"/>
    <property type="project" value="UniProtKB-SubCell"/>
</dbReference>
<accession>A0AAV2T6Y4</accession>
<feature type="region of interest" description="Disordered" evidence="11">
    <location>
        <begin position="233"/>
        <end position="259"/>
    </location>
</feature>
<feature type="transmembrane region" description="Helical" evidence="10">
    <location>
        <begin position="459"/>
        <end position="480"/>
    </location>
</feature>
<gene>
    <name evidence="12" type="ORF">CDAUBV1_LOCUS4548</name>
</gene>
<evidence type="ECO:0000256" key="1">
    <source>
        <dbReference type="ARBA" id="ARBA00004115"/>
    </source>
</evidence>
<dbReference type="GO" id="GO:0036503">
    <property type="term" value="P:ERAD pathway"/>
    <property type="evidence" value="ECO:0007669"/>
    <property type="project" value="TreeGrafter"/>
</dbReference>
<evidence type="ECO:0000256" key="7">
    <source>
        <dbReference type="ARBA" id="ARBA00023186"/>
    </source>
</evidence>
<dbReference type="SUPFAM" id="SSF49899">
    <property type="entry name" value="Concanavalin A-like lectins/glucanases"/>
    <property type="match status" value="1"/>
</dbReference>
<feature type="compositionally biased region" description="Basic and acidic residues" evidence="11">
    <location>
        <begin position="492"/>
        <end position="506"/>
    </location>
</feature>
<keyword evidence="6 10" id="KW-0472">Membrane</keyword>
<name>A0AAV2T6Y4_CALDB</name>
<feature type="compositionally biased region" description="Acidic residues" evidence="11">
    <location>
        <begin position="556"/>
        <end position="567"/>
    </location>
</feature>
<dbReference type="PROSITE" id="PS00805">
    <property type="entry name" value="CALRETICULIN_REPEAT"/>
    <property type="match status" value="1"/>
</dbReference>
<evidence type="ECO:0000256" key="9">
    <source>
        <dbReference type="PIRSR" id="PIRSR601580-3"/>
    </source>
</evidence>
<dbReference type="PRINTS" id="PR00626">
    <property type="entry name" value="CALRETICULIN"/>
</dbReference>
<comment type="subcellular location">
    <subcellularLocation>
        <location evidence="1">Endoplasmic reticulum membrane</location>
        <topology evidence="1">Single-pass type I membrane protein</topology>
    </subcellularLocation>
</comment>
<proteinExistence type="inferred from homology"/>
<dbReference type="GO" id="GO:0005509">
    <property type="term" value="F:calcium ion binding"/>
    <property type="evidence" value="ECO:0007669"/>
    <property type="project" value="InterPro"/>
</dbReference>
<feature type="region of interest" description="Disordered" evidence="11">
    <location>
        <begin position="487"/>
        <end position="506"/>
    </location>
</feature>
<dbReference type="FunFam" id="2.60.120.200:FF:000011">
    <property type="entry name" value="Probable calnexin"/>
    <property type="match status" value="1"/>
</dbReference>
<dbReference type="Pfam" id="PF00262">
    <property type="entry name" value="Calreticulin"/>
    <property type="match status" value="1"/>
</dbReference>
<feature type="region of interest" description="Disordered" evidence="11">
    <location>
        <begin position="511"/>
        <end position="585"/>
    </location>
</feature>
<protein>
    <recommendedName>
        <fullName evidence="14">Calnexin</fullName>
    </recommendedName>
</protein>
<dbReference type="GO" id="GO:0006457">
    <property type="term" value="P:protein folding"/>
    <property type="evidence" value="ECO:0007669"/>
    <property type="project" value="InterPro"/>
</dbReference>
<dbReference type="InterPro" id="IPR009033">
    <property type="entry name" value="Calreticulin/calnexin_P_dom_sf"/>
</dbReference>
<dbReference type="PANTHER" id="PTHR11073">
    <property type="entry name" value="CALRETICULIN AND CALNEXIN"/>
    <property type="match status" value="1"/>
</dbReference>
<dbReference type="GO" id="GO:0051082">
    <property type="term" value="F:unfolded protein binding"/>
    <property type="evidence" value="ECO:0007669"/>
    <property type="project" value="InterPro"/>
</dbReference>
<comment type="caution">
    <text evidence="12">The sequence shown here is derived from an EMBL/GenBank/DDBJ whole genome shotgun (WGS) entry which is preliminary data.</text>
</comment>
<dbReference type="PANTHER" id="PTHR11073:SF1">
    <property type="entry name" value="CALNEXIN 14D-RELATED"/>
    <property type="match status" value="1"/>
</dbReference>
<organism evidence="12 13">
    <name type="scientific">Calicophoron daubneyi</name>
    <name type="common">Rumen fluke</name>
    <name type="synonym">Paramphistomum daubneyi</name>
    <dbReference type="NCBI Taxonomy" id="300641"/>
    <lineage>
        <taxon>Eukaryota</taxon>
        <taxon>Metazoa</taxon>
        <taxon>Spiralia</taxon>
        <taxon>Lophotrochozoa</taxon>
        <taxon>Platyhelminthes</taxon>
        <taxon>Trematoda</taxon>
        <taxon>Digenea</taxon>
        <taxon>Plagiorchiida</taxon>
        <taxon>Pronocephalata</taxon>
        <taxon>Paramphistomoidea</taxon>
        <taxon>Paramphistomidae</taxon>
        <taxon>Calicophoron</taxon>
    </lineage>
</organism>
<evidence type="ECO:0008006" key="14">
    <source>
        <dbReference type="Google" id="ProtNLM"/>
    </source>
</evidence>
<dbReference type="InterPro" id="IPR018124">
    <property type="entry name" value="Calret/calnex_CS"/>
</dbReference>